<gene>
    <name evidence="9" type="ORF">TCEL_01686</name>
</gene>
<dbReference type="Pfam" id="PF01432">
    <property type="entry name" value="Peptidase_M3"/>
    <property type="match status" value="1"/>
</dbReference>
<keyword evidence="1 6" id="KW-0645">Protease</keyword>
<evidence type="ECO:0000313" key="9">
    <source>
        <dbReference type="EMBL" id="CDF57772.1"/>
    </source>
</evidence>
<evidence type="ECO:0000259" key="7">
    <source>
        <dbReference type="Pfam" id="PF01432"/>
    </source>
</evidence>
<feature type="domain" description="Oligopeptidase F N-terminal" evidence="8">
    <location>
        <begin position="115"/>
        <end position="184"/>
    </location>
</feature>
<evidence type="ECO:0000256" key="6">
    <source>
        <dbReference type="RuleBase" id="RU368091"/>
    </source>
</evidence>
<dbReference type="GO" id="GO:0006508">
    <property type="term" value="P:proteolysis"/>
    <property type="evidence" value="ECO:0007669"/>
    <property type="project" value="UniProtKB-KW"/>
</dbReference>
<keyword evidence="2 6" id="KW-0479">Metal-binding</keyword>
<dbReference type="EMBL" id="CAVN010000090">
    <property type="protein sequence ID" value="CDF57772.1"/>
    <property type="molecule type" value="Genomic_DNA"/>
</dbReference>
<organism evidence="9 10">
    <name type="scientific">Thermobrachium celere DSM 8682</name>
    <dbReference type="NCBI Taxonomy" id="941824"/>
    <lineage>
        <taxon>Bacteria</taxon>
        <taxon>Bacillati</taxon>
        <taxon>Bacillota</taxon>
        <taxon>Clostridia</taxon>
        <taxon>Eubacteriales</taxon>
        <taxon>Clostridiaceae</taxon>
        <taxon>Thermobrachium</taxon>
    </lineage>
</organism>
<dbReference type="Pfam" id="PF08439">
    <property type="entry name" value="Peptidase_M3_N"/>
    <property type="match status" value="1"/>
</dbReference>
<accession>R7RNK0</accession>
<dbReference type="GO" id="GO:0006518">
    <property type="term" value="P:peptide metabolic process"/>
    <property type="evidence" value="ECO:0007669"/>
    <property type="project" value="TreeGrafter"/>
</dbReference>
<dbReference type="Gene3D" id="1.20.140.70">
    <property type="entry name" value="Oligopeptidase f, N-terminal domain"/>
    <property type="match status" value="1"/>
</dbReference>
<dbReference type="InterPro" id="IPR013647">
    <property type="entry name" value="OligopepF_N_dom"/>
</dbReference>
<evidence type="ECO:0000313" key="10">
    <source>
        <dbReference type="Proteomes" id="UP000014923"/>
    </source>
</evidence>
<evidence type="ECO:0000259" key="8">
    <source>
        <dbReference type="Pfam" id="PF08439"/>
    </source>
</evidence>
<dbReference type="HOGENOM" id="CLU_021290_2_0_9"/>
<dbReference type="InterPro" id="IPR004438">
    <property type="entry name" value="Peptidase_M3B"/>
</dbReference>
<dbReference type="PANTHER" id="PTHR11804:SF84">
    <property type="entry name" value="SACCHAROLYSIN"/>
    <property type="match status" value="1"/>
</dbReference>
<dbReference type="PANTHER" id="PTHR11804">
    <property type="entry name" value="PROTEASE M3 THIMET OLIGOPEPTIDASE-RELATED"/>
    <property type="match status" value="1"/>
</dbReference>
<dbReference type="InterPro" id="IPR042088">
    <property type="entry name" value="OligoPept_F_C"/>
</dbReference>
<dbReference type="InterPro" id="IPR045090">
    <property type="entry name" value="Pept_M3A_M3B"/>
</dbReference>
<dbReference type="SUPFAM" id="SSF55486">
    <property type="entry name" value="Metalloproteases ('zincins'), catalytic domain"/>
    <property type="match status" value="1"/>
</dbReference>
<dbReference type="GO" id="GO:0046872">
    <property type="term" value="F:metal ion binding"/>
    <property type="evidence" value="ECO:0007669"/>
    <property type="project" value="UniProtKB-UniRule"/>
</dbReference>
<sequence length="597" mass="69906">MDYSLVDRKEVPQEFKWDIDTIYPDEVNLKQDIEKLRGMIEEIKNFKGKFRDGAKYLYECLKIRDEAGRLCDKITVFCFMKRDEDNNNTKGQELADIGERISVEFGSATAFIYPEILSLEEGTIDRYFKEVEELKLYSHELDDLIRQKKYVLSDKEEELLSKTAEMSLGYENVFKMLSFADLKFDKIKDSLGKEFDLTINNFSQFIVSKDRELRKNAFLSLHRGFMKYKNTYGALLSSKIKSDVFYSSVRGFRSSLEAALFSDNIDVNLYHKLIDIVSENIIHFDELMKLKKKELKLDELHLYDLYVPIVESVDMEVKYDEAKEMVKEGLNILGDEYLRVLDEAFNNKWIDVYSNKGKYSGAYSWGAYDTKPYILLNYNNRLDDVLTLAHELGHSIHSYFSRKTQPYVYSNYTIFCAEVASTTNEVLMYFYLMDKLKGEARRYIISEFMELIRTTYYRQVLFAEFELITHTMVEKGEPLNGEKLSEIWMNLYKKYYGRECVIDEEINIEWARIPHFYDGYYVYKYATGLSGGISIAKSILDNKKNVDRYLNFLKSGGSKYSLELLKDAGVDMLSGKPISDTAEVLKYLIKECHPSEM</sequence>
<comment type="function">
    <text evidence="6">Has oligopeptidase activity and degrades a variety of small bioactive peptides.</text>
</comment>
<dbReference type="Proteomes" id="UP000014923">
    <property type="component" value="Unassembled WGS sequence"/>
</dbReference>
<dbReference type="Gene3D" id="1.10.287.830">
    <property type="entry name" value="putative peptidase helix hairpin domain like"/>
    <property type="match status" value="1"/>
</dbReference>
<protein>
    <recommendedName>
        <fullName evidence="6">Oligopeptidase F</fullName>
        <ecNumber evidence="6">3.4.24.-</ecNumber>
    </recommendedName>
</protein>
<dbReference type="NCBIfam" id="TIGR00181">
    <property type="entry name" value="pepF"/>
    <property type="match status" value="1"/>
</dbReference>
<evidence type="ECO:0000256" key="5">
    <source>
        <dbReference type="ARBA" id="ARBA00023049"/>
    </source>
</evidence>
<keyword evidence="5 6" id="KW-0482">Metalloprotease</keyword>
<comment type="caution">
    <text evidence="9">The sequence shown here is derived from an EMBL/GenBank/DDBJ whole genome shotgun (WGS) entry which is preliminary data.</text>
</comment>
<evidence type="ECO:0000256" key="2">
    <source>
        <dbReference type="ARBA" id="ARBA00022723"/>
    </source>
</evidence>
<evidence type="ECO:0000256" key="4">
    <source>
        <dbReference type="ARBA" id="ARBA00022833"/>
    </source>
</evidence>
<dbReference type="eggNOG" id="COG1164">
    <property type="taxonomic scope" value="Bacteria"/>
</dbReference>
<dbReference type="AlphaFoldDB" id="R7RNK0"/>
<keyword evidence="10" id="KW-1185">Reference proteome</keyword>
<dbReference type="CDD" id="cd09608">
    <property type="entry name" value="M3B_PepF"/>
    <property type="match status" value="1"/>
</dbReference>
<proteinExistence type="inferred from homology"/>
<dbReference type="RefSeq" id="WP_018661230.1">
    <property type="nucleotide sequence ID" value="NZ_HF952018.1"/>
</dbReference>
<evidence type="ECO:0000256" key="3">
    <source>
        <dbReference type="ARBA" id="ARBA00022801"/>
    </source>
</evidence>
<reference evidence="9" key="1">
    <citation type="submission" date="2013-03" db="EMBL/GenBank/DDBJ databases">
        <title>Draft genome sequence of the hydrogen-ethanol-producing anaerobic alkalithermophilic Caloramator celere.</title>
        <authorList>
            <person name="Ciranna A."/>
            <person name="Larjo A."/>
            <person name="Kivisto A."/>
            <person name="Santala V."/>
            <person name="Roos C."/>
            <person name="Karp M."/>
        </authorList>
    </citation>
    <scope>NUCLEOTIDE SEQUENCE [LARGE SCALE GENOMIC DNA]</scope>
    <source>
        <strain evidence="9">DSM 8682</strain>
    </source>
</reference>
<dbReference type="OrthoDB" id="9766487at2"/>
<comment type="cofactor">
    <cofactor evidence="6">
        <name>Zn(2+)</name>
        <dbReference type="ChEBI" id="CHEBI:29105"/>
    </cofactor>
    <text evidence="6">Binds 1 zinc ion.</text>
</comment>
<comment type="similarity">
    <text evidence="6">Belongs to the peptidase M3B family.</text>
</comment>
<evidence type="ECO:0000256" key="1">
    <source>
        <dbReference type="ARBA" id="ARBA00022670"/>
    </source>
</evidence>
<dbReference type="EC" id="3.4.24.-" evidence="6"/>
<keyword evidence="4 6" id="KW-0862">Zinc</keyword>
<dbReference type="Gene3D" id="1.10.1370.20">
    <property type="entry name" value="Oligoendopeptidase f, C-terminal domain"/>
    <property type="match status" value="1"/>
</dbReference>
<dbReference type="GO" id="GO:0004222">
    <property type="term" value="F:metalloendopeptidase activity"/>
    <property type="evidence" value="ECO:0007669"/>
    <property type="project" value="UniProtKB-UniRule"/>
</dbReference>
<feature type="domain" description="Peptidase M3A/M3B catalytic" evidence="7">
    <location>
        <begin position="208"/>
        <end position="581"/>
    </location>
</feature>
<name>R7RNK0_9CLOT</name>
<dbReference type="InterPro" id="IPR001567">
    <property type="entry name" value="Pept_M3A_M3B_dom"/>
</dbReference>
<keyword evidence="3 6" id="KW-0378">Hydrolase</keyword>